<gene>
    <name evidence="6" type="ORF">HHL15_09725</name>
</gene>
<dbReference type="Gene3D" id="1.25.40.10">
    <property type="entry name" value="Tetratricopeptide repeat domain"/>
    <property type="match status" value="2"/>
</dbReference>
<feature type="chain" id="PRO_5032390945" evidence="4">
    <location>
        <begin position="25"/>
        <end position="982"/>
    </location>
</feature>
<dbReference type="InterPro" id="IPR024983">
    <property type="entry name" value="CHAT_dom"/>
</dbReference>
<dbReference type="PANTHER" id="PTHR45641:SF19">
    <property type="entry name" value="NEPHROCYSTIN-3"/>
    <property type="match status" value="1"/>
</dbReference>
<dbReference type="PANTHER" id="PTHR45641">
    <property type="entry name" value="TETRATRICOPEPTIDE REPEAT PROTEIN (AFU_ORTHOLOGUE AFUA_6G03870)"/>
    <property type="match status" value="1"/>
</dbReference>
<keyword evidence="1" id="KW-0677">Repeat</keyword>
<name>A0A848G8X4_9RHOO</name>
<dbReference type="Pfam" id="PF12770">
    <property type="entry name" value="CHAT"/>
    <property type="match status" value="1"/>
</dbReference>
<protein>
    <submittedName>
        <fullName evidence="6">CHAT domain-containing protein</fullName>
    </submittedName>
</protein>
<dbReference type="RefSeq" id="WP_169145569.1">
    <property type="nucleotide sequence ID" value="NZ_JABBGA010000006.1"/>
</dbReference>
<proteinExistence type="predicted"/>
<dbReference type="Proteomes" id="UP000580043">
    <property type="component" value="Unassembled WGS sequence"/>
</dbReference>
<feature type="signal peptide" evidence="4">
    <location>
        <begin position="1"/>
        <end position="24"/>
    </location>
</feature>
<keyword evidence="2" id="KW-0802">TPR repeat</keyword>
<feature type="domain" description="CHAT" evidence="5">
    <location>
        <begin position="598"/>
        <end position="982"/>
    </location>
</feature>
<sequence length="982" mass="106887">MCWRPSLGRLGLIVGLCLATPALAALGGPGRGQVGAQFRQLAESITAAQKAGDLALAEDLARQRLALVDDGPPRLQGNAYMTLGSILRLRGRGTEAEVMLRKAQPLIEDESGRLSMAAIRGLFGLAGVLISQSRYAEADALLRDALERQQASRPNHPDMLRAYNLLARNRINMTRFDEAQALLKQAQALDLTEGEGWGLAYRRAQTMDLEGTLAYQRGQAGEAEARLQAAVEAYRAIVPETHPDLIQARIMLAAALLLQDRAEDAEALLQVLVLRAEEAMGMRHRETARAHFLLAQARSRLGRAGAEDMFRRSLEASRAAGHLGQLAQSCRGYAGFLAGQRRFTEALPIYLEALDAIDTQFARTRGLEDAVRESYIARYGSFYTETLNLLLRLHKGEPRAGYDRQALGVVSRTQSRLFTEMLKQADVGKVSADAAFVQLKARQDAARGQLAEMRRLRVEAGRDEEREGGAMSTDPFIAERLAARRSRLGEELAAREKALADADAEMWKRYPRYMELTQPRPVDVDLLQKRVLKPGETLLSYALLPGRVLIFLVEKERFRLIEVVRPRKEVATLVAAVRRPLEEAGATLEGLGQLDPADLNTLYRIVFEPVESLLPAGRRLLVVGDGPLHILPLEMLVSRWGPDEQRAFAAARATRGAGAPWLGEYAGLPYLGQRHAFAYLPSLSSLVSVRLYRKPDVRYDRELVSFADPVFERGTVEAAGGGPLQSRAAAGGTVLDIPRLPETADEAREIAAILGGRSDLYLREKAQERTAKTLALGNTRYLHFATHGLLGGEFALVSQALSRETAAGTVRNLQIVAAPPRPAQEDKPAPDADPDLPLAGGASEGQPALVLSLTGDLRGEDGLLTMGEVVESMDLNAQLVVLSACNTAGGNGGAASGEGFAGLTRAFMYAGARGLLVSHWSVESRSTQQLVTDLFRRSRAGADSLTALGGARDSLLRSRFEAGRTISRAHPYFWAPFVYVGD</sequence>
<keyword evidence="4" id="KW-0732">Signal</keyword>
<evidence type="ECO:0000256" key="3">
    <source>
        <dbReference type="SAM" id="MobiDB-lite"/>
    </source>
</evidence>
<accession>A0A848G8X4</accession>
<evidence type="ECO:0000259" key="5">
    <source>
        <dbReference type="Pfam" id="PF12770"/>
    </source>
</evidence>
<dbReference type="EMBL" id="JABBGA010000006">
    <property type="protein sequence ID" value="NML26021.1"/>
    <property type="molecule type" value="Genomic_DNA"/>
</dbReference>
<evidence type="ECO:0000313" key="7">
    <source>
        <dbReference type="Proteomes" id="UP000580043"/>
    </source>
</evidence>
<evidence type="ECO:0000313" key="6">
    <source>
        <dbReference type="EMBL" id="NML26021.1"/>
    </source>
</evidence>
<comment type="caution">
    <text evidence="6">The sequence shown here is derived from an EMBL/GenBank/DDBJ whole genome shotgun (WGS) entry which is preliminary data.</text>
</comment>
<dbReference type="InterPro" id="IPR011990">
    <property type="entry name" value="TPR-like_helical_dom_sf"/>
</dbReference>
<evidence type="ECO:0000256" key="2">
    <source>
        <dbReference type="ARBA" id="ARBA00022803"/>
    </source>
</evidence>
<evidence type="ECO:0000256" key="1">
    <source>
        <dbReference type="ARBA" id="ARBA00022737"/>
    </source>
</evidence>
<reference evidence="6 7" key="1">
    <citation type="submission" date="2020-04" db="EMBL/GenBank/DDBJ databases">
        <title>Zoogloea sp. G-4-1-14 isolated from soil.</title>
        <authorList>
            <person name="Dahal R.H."/>
        </authorList>
    </citation>
    <scope>NUCLEOTIDE SEQUENCE [LARGE SCALE GENOMIC DNA]</scope>
    <source>
        <strain evidence="6 7">G-4-1-14</strain>
    </source>
</reference>
<keyword evidence="7" id="KW-1185">Reference proteome</keyword>
<feature type="region of interest" description="Disordered" evidence="3">
    <location>
        <begin position="819"/>
        <end position="841"/>
    </location>
</feature>
<dbReference type="AlphaFoldDB" id="A0A848G8X4"/>
<dbReference type="SUPFAM" id="SSF48452">
    <property type="entry name" value="TPR-like"/>
    <property type="match status" value="2"/>
</dbReference>
<evidence type="ECO:0000256" key="4">
    <source>
        <dbReference type="SAM" id="SignalP"/>
    </source>
</evidence>
<dbReference type="Pfam" id="PF13424">
    <property type="entry name" value="TPR_12"/>
    <property type="match status" value="1"/>
</dbReference>
<organism evidence="6 7">
    <name type="scientific">Zoogloea dura</name>
    <dbReference type="NCBI Taxonomy" id="2728840"/>
    <lineage>
        <taxon>Bacteria</taxon>
        <taxon>Pseudomonadati</taxon>
        <taxon>Pseudomonadota</taxon>
        <taxon>Betaproteobacteria</taxon>
        <taxon>Rhodocyclales</taxon>
        <taxon>Zoogloeaceae</taxon>
        <taxon>Zoogloea</taxon>
    </lineage>
</organism>